<protein>
    <submittedName>
        <fullName evidence="5">Carnitine O-acetyltransferase b</fullName>
    </submittedName>
</protein>
<evidence type="ECO:0000256" key="2">
    <source>
        <dbReference type="ARBA" id="ARBA00022679"/>
    </source>
</evidence>
<dbReference type="GO" id="GO:0019254">
    <property type="term" value="P:carnitine metabolic process, CoA-linked"/>
    <property type="evidence" value="ECO:0007669"/>
    <property type="project" value="TreeGrafter"/>
</dbReference>
<dbReference type="GO" id="GO:0005777">
    <property type="term" value="C:peroxisome"/>
    <property type="evidence" value="ECO:0007669"/>
    <property type="project" value="TreeGrafter"/>
</dbReference>
<comment type="similarity">
    <text evidence="1">Belongs to the carnitine/choline acetyltransferase family.</text>
</comment>
<evidence type="ECO:0000313" key="5">
    <source>
        <dbReference type="Ensembl" id="ENSHHUP00000054272.1"/>
    </source>
</evidence>
<evidence type="ECO:0000313" key="6">
    <source>
        <dbReference type="Proteomes" id="UP000314982"/>
    </source>
</evidence>
<reference evidence="5" key="3">
    <citation type="submission" date="2025-09" db="UniProtKB">
        <authorList>
            <consortium name="Ensembl"/>
        </authorList>
    </citation>
    <scope>IDENTIFICATION</scope>
</reference>
<organism evidence="5 6">
    <name type="scientific">Hucho hucho</name>
    <name type="common">huchen</name>
    <dbReference type="NCBI Taxonomy" id="62062"/>
    <lineage>
        <taxon>Eukaryota</taxon>
        <taxon>Metazoa</taxon>
        <taxon>Chordata</taxon>
        <taxon>Craniata</taxon>
        <taxon>Vertebrata</taxon>
        <taxon>Euteleostomi</taxon>
        <taxon>Actinopterygii</taxon>
        <taxon>Neopterygii</taxon>
        <taxon>Teleostei</taxon>
        <taxon>Protacanthopterygii</taxon>
        <taxon>Salmoniformes</taxon>
        <taxon>Salmonidae</taxon>
        <taxon>Salmoninae</taxon>
        <taxon>Hucho</taxon>
    </lineage>
</organism>
<dbReference type="InterPro" id="IPR039551">
    <property type="entry name" value="Cho/carn_acyl_trans"/>
</dbReference>
<keyword evidence="3" id="KW-0012">Acyltransferase</keyword>
<dbReference type="GO" id="GO:0004092">
    <property type="term" value="F:carnitine O-acetyltransferase activity"/>
    <property type="evidence" value="ECO:0007669"/>
    <property type="project" value="TreeGrafter"/>
</dbReference>
<dbReference type="PANTHER" id="PTHR22589">
    <property type="entry name" value="CARNITINE O-ACYLTRANSFERASE"/>
    <property type="match status" value="1"/>
</dbReference>
<dbReference type="Ensembl" id="ENSHHUT00000056157.1">
    <property type="protein sequence ID" value="ENSHHUP00000054272.1"/>
    <property type="gene ID" value="ENSHHUG00000032450.1"/>
</dbReference>
<dbReference type="Proteomes" id="UP000314982">
    <property type="component" value="Unassembled WGS sequence"/>
</dbReference>
<keyword evidence="6" id="KW-1185">Reference proteome</keyword>
<dbReference type="Gene3D" id="3.30.559.70">
    <property type="entry name" value="Choline/Carnitine o-acyltransferase, domain 2"/>
    <property type="match status" value="1"/>
</dbReference>
<dbReference type="AlphaFoldDB" id="A0A4W5NT89"/>
<dbReference type="Pfam" id="PF00755">
    <property type="entry name" value="Carn_acyltransf"/>
    <property type="match status" value="1"/>
</dbReference>
<keyword evidence="2" id="KW-0808">Transferase</keyword>
<reference evidence="5" key="2">
    <citation type="submission" date="2025-08" db="UniProtKB">
        <authorList>
            <consortium name="Ensembl"/>
        </authorList>
    </citation>
    <scope>IDENTIFICATION</scope>
</reference>
<evidence type="ECO:0000256" key="1">
    <source>
        <dbReference type="ARBA" id="ARBA00005232"/>
    </source>
</evidence>
<dbReference type="Gene3D" id="3.30.559.10">
    <property type="entry name" value="Chloramphenicol acetyltransferase-like domain"/>
    <property type="match status" value="2"/>
</dbReference>
<dbReference type="PANTHER" id="PTHR22589:SF47">
    <property type="entry name" value="CHOLINE_CARNITINE ACYLTRANSFERASE DOMAIN-CONTAINING PROTEIN"/>
    <property type="match status" value="1"/>
</dbReference>
<proteinExistence type="inferred from homology"/>
<dbReference type="GeneTree" id="ENSGT01150000286917"/>
<dbReference type="FunFam" id="3.30.559.70:FF:000002">
    <property type="entry name" value="Carnitine O-acetyltransferase"/>
    <property type="match status" value="1"/>
</dbReference>
<reference evidence="6" key="1">
    <citation type="submission" date="2018-06" db="EMBL/GenBank/DDBJ databases">
        <title>Genome assembly of Danube salmon.</title>
        <authorList>
            <person name="Macqueen D.J."/>
            <person name="Gundappa M.K."/>
        </authorList>
    </citation>
    <scope>NUCLEOTIDE SEQUENCE [LARGE SCALE GENOMIC DNA]</scope>
</reference>
<dbReference type="InterPro" id="IPR000542">
    <property type="entry name" value="Carn_acyl_trans"/>
</dbReference>
<dbReference type="SUPFAM" id="SSF52777">
    <property type="entry name" value="CoA-dependent acyltransferases"/>
    <property type="match status" value="2"/>
</dbReference>
<name>A0A4W5NT89_9TELE</name>
<evidence type="ECO:0000259" key="4">
    <source>
        <dbReference type="Pfam" id="PF00755"/>
    </source>
</evidence>
<sequence length="574" mass="65193">MILRKITARTCRVWLSRVVSGSSQERCFSSSVPAQPVPPLAQTLQGYLRALEPLIPEEELVHTRKNIQKFCGEGGLGPQLQEGLERRARHSNNWISDWWVQWAYLESRQPLPVHSNPAISLPKRDFSDWRGQLVFASKLIAAALDFKNVVDNGRLPVEYMRGQPLCMELFPLLFSSCRIPGRKHDTITHHSRARHITVVRNYQFFQMDVYNSDGSRMTESQIHAQLLRIRAESWKTDKEPMGILTSEHRQTWGQAYNRLLKDKLNKESVRAIERGLFTLCLDSPVMRVSDDKYSSRMAAQILHGGGTHSNSGNRWFDKTLQFVVGEDGSWGLLYEQATAEGPPIATLLDHILQYCKKPDPKKTPLIPLPMPKKLYFNIDREIKIDIEHAKQNLDIVHNEVCASCDIASQRMFRGGRTDYIRSPTNQMLKFVLTFDDPSISREAKLELLREAIETYVALTDQALNGQSIDRHLLGLKLQAIEEGLSVPRLFMDTAYGLATHWKLRTGQVPANTDSVMCFGPLVPDGYAVCYNPQSDHVHFSITAFNCCEETQAETLAATLHSTLCQLQELLQPTV</sequence>
<feature type="domain" description="Choline/carnitine acyltransferase" evidence="4">
    <location>
        <begin position="36"/>
        <end position="396"/>
    </location>
</feature>
<dbReference type="InterPro" id="IPR023213">
    <property type="entry name" value="CAT-like_dom_sf"/>
</dbReference>
<evidence type="ECO:0000256" key="3">
    <source>
        <dbReference type="ARBA" id="ARBA00023315"/>
    </source>
</evidence>
<dbReference type="InterPro" id="IPR042231">
    <property type="entry name" value="Cho/carn_acyl_trans_2"/>
</dbReference>
<accession>A0A4W5NT89</accession>